<reference evidence="5 6" key="1">
    <citation type="journal article" date="2016" name="Genome Biol. Evol.">
        <title>Divergent and convergent evolution of fungal pathogenicity.</title>
        <authorList>
            <person name="Shang Y."/>
            <person name="Xiao G."/>
            <person name="Zheng P."/>
            <person name="Cen K."/>
            <person name="Zhan S."/>
            <person name="Wang C."/>
        </authorList>
    </citation>
    <scope>NUCLEOTIDE SEQUENCE [LARGE SCALE GENOMIC DNA]</scope>
    <source>
        <strain evidence="5 6">RCEF 1005</strain>
    </source>
</reference>
<dbReference type="InterPro" id="IPR035994">
    <property type="entry name" value="Nucleoside_phosphorylase_sf"/>
</dbReference>
<dbReference type="Pfam" id="PF22939">
    <property type="entry name" value="WHD_GPIID"/>
    <property type="match status" value="1"/>
</dbReference>
<dbReference type="Pfam" id="PF00023">
    <property type="entry name" value="Ank"/>
    <property type="match status" value="1"/>
</dbReference>
<feature type="domain" description="GPI inositol-deacylase winged helix" evidence="3">
    <location>
        <begin position="595"/>
        <end position="673"/>
    </location>
</feature>
<dbReference type="OrthoDB" id="4869788at2759"/>
<dbReference type="Proteomes" id="UP000076881">
    <property type="component" value="Unassembled WGS sequence"/>
</dbReference>
<dbReference type="InterPro" id="IPR054471">
    <property type="entry name" value="GPIID_WHD"/>
</dbReference>
<evidence type="ECO:0000259" key="4">
    <source>
        <dbReference type="Pfam" id="PF24883"/>
    </source>
</evidence>
<dbReference type="EMBL" id="AZHF01000014">
    <property type="protein sequence ID" value="OAA65130.1"/>
    <property type="molecule type" value="Genomic_DNA"/>
</dbReference>
<proteinExistence type="predicted"/>
<feature type="repeat" description="ANK" evidence="2">
    <location>
        <begin position="1045"/>
        <end position="1069"/>
    </location>
</feature>
<feature type="repeat" description="ANK" evidence="2">
    <location>
        <begin position="879"/>
        <end position="903"/>
    </location>
</feature>
<evidence type="ECO:0000259" key="3">
    <source>
        <dbReference type="Pfam" id="PF22939"/>
    </source>
</evidence>
<dbReference type="PANTHER" id="PTHR24118:SF99">
    <property type="entry name" value="POTE ANKYRIN DOMAIN FAMILY MEMBER 3C-RELATED"/>
    <property type="match status" value="1"/>
</dbReference>
<dbReference type="InterPro" id="IPR002110">
    <property type="entry name" value="Ankyrin_rpt"/>
</dbReference>
<keyword evidence="2" id="KW-0040">ANK repeat</keyword>
<feature type="repeat" description="ANK" evidence="2">
    <location>
        <begin position="777"/>
        <end position="809"/>
    </location>
</feature>
<sequence>MSEPSTEEYTIGWVCALQEEYQAACRMRDCKFGGPETSAINDNNTYAFGRVGGHNVVIGCLPDGRYGNNSAAGVATDMVRSFPNLRVALMVGIGGGAPTPERDIRLGDVVVSRPQGTLGGVVQYDLGKRLSDGRFKRTGQLDAPPPLLLGAIPEMRRRQEDPTEPDGIYTNLKRMEDMPAFQKPSEDHLYRAEYEHRGGESCANCEADRLEQRPLRESSRAVIVHYGTIASANSVMKNAKERDKYATDPELNVLCFEMEAGGLMNTFPCLVIRGICDYSDSHKNDHWHNYAALTAAAYARELLHVLKPVRVTTLQPWAGRLESTLSDLRARTDQIIRYHHSDEERTILEWLTPFNYSLEQRNHFKKQQLGTGQWLLDSDEFLAWVGTEGQTLFCPGIPGAGKTVLTSIVVNNLCTRFQTETNIGIAYIYCDFRRKEEQNADHLLASLLKQLSQGKSSLPPSVKDLYDRHKNRQTLPSWDETSTTLQSVGSSCSKVFLIVDALDECQVSEGCRERFLSELFSLQRNCAANIFATSRFLLAQIYLRSLNKPTAKAIKATLKGFRERKSGSSESERLQVLMSAYDETMERINRQEPIWKELAMQVLSWITCAKRPLTASELQCALAVEIAESDLDTENLPQIEDMVSVCAGLVAVDDESDIIRVVHHTTQEYFDRKRNEDDWFSDVQSEMMEICVTYLSFDEFKSGPCQTDDGFELRLKSYQFYHYAANNWGHHARQASTLCQAVIEFLEREVKLEASVQALMAVKGWSAHSGYSQDVSRQITGLHLAAYFGIEEAVRTLLRKKVNVEPKDSKYGQTPLSWAVRNGHDKAVKLLLDMGKANINSRDRIGRTPLIWASENGHDAVAKLLLVTGKANVDSEDNYGRTPLSWAAANGHDAVVKLLLDTGKANVDSKDSYVRTPLSWAAENGHEAVVKLLLDTGQADITSKDGNGQTPLSWAAANGCDTVVKMLLHRSYADIECNDIYSRTPLSWAAANGHDGVVKLLLEIGKANVESKDTNGQALLSWAAWKGHNDSYCMTPRAPYKKIQYGLTPLAWAARNGHDAVVKLLIDIGKANVEPLDSNNQTALSWAAANGHDVVVKLLLDTGKVDIESKDIESRTPLSWAAENGHDVVVKLLLDTGKVDIESKYVVSWSPLLSAAGNVHINSHDRMVSPWLTNFRYGRTPLSRAAENGHDAVVKLLLDTGKANVDSKDSYGRTPLSWAAENGHDVIVKLLLDTAKADIKSKDVVKLLDAAYT</sequence>
<feature type="repeat" description="ANK" evidence="2">
    <location>
        <begin position="1079"/>
        <end position="1103"/>
    </location>
</feature>
<dbReference type="GO" id="GO:0003824">
    <property type="term" value="F:catalytic activity"/>
    <property type="evidence" value="ECO:0007669"/>
    <property type="project" value="InterPro"/>
</dbReference>
<protein>
    <submittedName>
        <fullName evidence="5">Ankyrin repeat-containing domain protein</fullName>
    </submittedName>
</protein>
<feature type="repeat" description="ANK" evidence="2">
    <location>
        <begin position="1113"/>
        <end position="1137"/>
    </location>
</feature>
<dbReference type="AlphaFoldDB" id="A0A162MQ55"/>
<dbReference type="Gene3D" id="1.25.40.20">
    <property type="entry name" value="Ankyrin repeat-containing domain"/>
    <property type="match status" value="4"/>
</dbReference>
<dbReference type="Gene3D" id="3.40.50.1580">
    <property type="entry name" value="Nucleoside phosphorylase domain"/>
    <property type="match status" value="1"/>
</dbReference>
<dbReference type="InterPro" id="IPR027417">
    <property type="entry name" value="P-loop_NTPase"/>
</dbReference>
<feature type="repeat" description="ANK" evidence="2">
    <location>
        <begin position="981"/>
        <end position="1005"/>
    </location>
</feature>
<dbReference type="Pfam" id="PF24883">
    <property type="entry name" value="NPHP3_N"/>
    <property type="match status" value="1"/>
</dbReference>
<dbReference type="Pfam" id="PF13637">
    <property type="entry name" value="Ank_4"/>
    <property type="match status" value="2"/>
</dbReference>
<dbReference type="SMART" id="SM00248">
    <property type="entry name" value="ANK"/>
    <property type="match status" value="12"/>
</dbReference>
<evidence type="ECO:0000313" key="6">
    <source>
        <dbReference type="Proteomes" id="UP000076881"/>
    </source>
</evidence>
<evidence type="ECO:0000256" key="2">
    <source>
        <dbReference type="PROSITE-ProRule" id="PRU00023"/>
    </source>
</evidence>
<keyword evidence="6" id="KW-1185">Reference proteome</keyword>
<accession>A0A162MQ55</accession>
<organism evidence="5 6">
    <name type="scientific">Akanthomyces lecanii RCEF 1005</name>
    <dbReference type="NCBI Taxonomy" id="1081108"/>
    <lineage>
        <taxon>Eukaryota</taxon>
        <taxon>Fungi</taxon>
        <taxon>Dikarya</taxon>
        <taxon>Ascomycota</taxon>
        <taxon>Pezizomycotina</taxon>
        <taxon>Sordariomycetes</taxon>
        <taxon>Hypocreomycetidae</taxon>
        <taxon>Hypocreales</taxon>
        <taxon>Cordycipitaceae</taxon>
        <taxon>Akanthomyces</taxon>
        <taxon>Cordyceps confragosa</taxon>
    </lineage>
</organism>
<name>A0A162MQ55_CORDF</name>
<evidence type="ECO:0000256" key="1">
    <source>
        <dbReference type="ARBA" id="ARBA00022737"/>
    </source>
</evidence>
<dbReference type="PROSITE" id="PS50297">
    <property type="entry name" value="ANK_REP_REGION"/>
    <property type="match status" value="9"/>
</dbReference>
<dbReference type="InterPro" id="IPR036770">
    <property type="entry name" value="Ankyrin_rpt-contain_sf"/>
</dbReference>
<dbReference type="STRING" id="1081108.A0A162MQ55"/>
<dbReference type="GO" id="GO:0009116">
    <property type="term" value="P:nucleoside metabolic process"/>
    <property type="evidence" value="ECO:0007669"/>
    <property type="project" value="InterPro"/>
</dbReference>
<dbReference type="Pfam" id="PF12796">
    <property type="entry name" value="Ank_2"/>
    <property type="match status" value="4"/>
</dbReference>
<feature type="domain" description="Nephrocystin 3-like N-terminal" evidence="4">
    <location>
        <begin position="370"/>
        <end position="535"/>
    </location>
</feature>
<feature type="repeat" description="ANK" evidence="2">
    <location>
        <begin position="811"/>
        <end position="835"/>
    </location>
</feature>
<dbReference type="InterPro" id="IPR056884">
    <property type="entry name" value="NPHP3-like_N"/>
</dbReference>
<dbReference type="PROSITE" id="PS50088">
    <property type="entry name" value="ANK_REPEAT"/>
    <property type="match status" value="10"/>
</dbReference>
<gene>
    <name evidence="5" type="ORF">LEL_10577</name>
</gene>
<evidence type="ECO:0000313" key="5">
    <source>
        <dbReference type="EMBL" id="OAA65130.1"/>
    </source>
</evidence>
<feature type="repeat" description="ANK" evidence="2">
    <location>
        <begin position="1211"/>
        <end position="1233"/>
    </location>
</feature>
<dbReference type="SUPFAM" id="SSF53167">
    <property type="entry name" value="Purine and uridine phosphorylases"/>
    <property type="match status" value="1"/>
</dbReference>
<dbReference type="PANTHER" id="PTHR24118">
    <property type="entry name" value="POTE ANKYRIN DOMAIN"/>
    <property type="match status" value="1"/>
</dbReference>
<comment type="caution">
    <text evidence="5">The sequence shown here is derived from an EMBL/GenBank/DDBJ whole genome shotgun (WGS) entry which is preliminary data.</text>
</comment>
<keyword evidence="1" id="KW-0677">Repeat</keyword>
<feature type="repeat" description="ANK" evidence="2">
    <location>
        <begin position="1177"/>
        <end position="1201"/>
    </location>
</feature>
<dbReference type="SUPFAM" id="SSF48403">
    <property type="entry name" value="Ankyrin repeat"/>
    <property type="match status" value="2"/>
</dbReference>
<feature type="repeat" description="ANK" evidence="2">
    <location>
        <begin position="913"/>
        <end position="937"/>
    </location>
</feature>
<dbReference type="Gene3D" id="3.40.50.300">
    <property type="entry name" value="P-loop containing nucleotide triphosphate hydrolases"/>
    <property type="match status" value="1"/>
</dbReference>